<organism evidence="4 5">
    <name type="scientific">Salinispora arenicola</name>
    <dbReference type="NCBI Taxonomy" id="168697"/>
    <lineage>
        <taxon>Bacteria</taxon>
        <taxon>Bacillati</taxon>
        <taxon>Actinomycetota</taxon>
        <taxon>Actinomycetes</taxon>
        <taxon>Micromonosporales</taxon>
        <taxon>Micromonosporaceae</taxon>
        <taxon>Salinispora</taxon>
    </lineage>
</organism>
<name>A0A542XRT2_SALAC</name>
<dbReference type="NCBIfam" id="NF033634">
    <property type="entry name" value="SLATT_1"/>
    <property type="match status" value="1"/>
</dbReference>
<comment type="caution">
    <text evidence="4">The sequence shown here is derived from an EMBL/GenBank/DDBJ whole genome shotgun (WGS) entry which is preliminary data.</text>
</comment>
<keyword evidence="6" id="KW-1185">Reference proteome</keyword>
<feature type="transmembrane region" description="Helical" evidence="1">
    <location>
        <begin position="217"/>
        <end position="237"/>
    </location>
</feature>
<dbReference type="InterPro" id="IPR025325">
    <property type="entry name" value="DUF4231"/>
</dbReference>
<dbReference type="Pfam" id="PF14015">
    <property type="entry name" value="DUF4231"/>
    <property type="match status" value="1"/>
</dbReference>
<dbReference type="Proteomes" id="UP000315983">
    <property type="component" value="Unassembled WGS sequence"/>
</dbReference>
<dbReference type="EMBL" id="BOQM01000010">
    <property type="protein sequence ID" value="GIM84476.1"/>
    <property type="molecule type" value="Genomic_DNA"/>
</dbReference>
<dbReference type="GeneID" id="93772893"/>
<reference evidence="4 5" key="1">
    <citation type="submission" date="2019-06" db="EMBL/GenBank/DDBJ databases">
        <title>Sequencing the genomes of 1000 actinobacteria strains.</title>
        <authorList>
            <person name="Klenk H.-P."/>
        </authorList>
    </citation>
    <scope>NUCLEOTIDE SEQUENCE [LARGE SCALE GENOMIC DNA]</scope>
    <source>
        <strain evidence="4 5">DSM 44819</strain>
    </source>
</reference>
<dbReference type="InterPro" id="IPR040884">
    <property type="entry name" value="SLATT_1"/>
</dbReference>
<feature type="transmembrane region" description="Helical" evidence="1">
    <location>
        <begin position="65"/>
        <end position="85"/>
    </location>
</feature>
<gene>
    <name evidence="4" type="ORF">FB564_3709</name>
    <name evidence="3" type="ORF">Sar04_17550</name>
</gene>
<dbReference type="NCBIfam" id="NF033610">
    <property type="entry name" value="SLATT_3"/>
    <property type="match status" value="1"/>
</dbReference>
<dbReference type="EMBL" id="VFOL01000001">
    <property type="protein sequence ID" value="TQL38509.1"/>
    <property type="molecule type" value="Genomic_DNA"/>
</dbReference>
<dbReference type="RefSeq" id="WP_012182794.1">
    <property type="nucleotide sequence ID" value="NZ_BOQM01000010.1"/>
</dbReference>
<evidence type="ECO:0000313" key="5">
    <source>
        <dbReference type="Proteomes" id="UP000315983"/>
    </source>
</evidence>
<evidence type="ECO:0000313" key="6">
    <source>
        <dbReference type="Proteomes" id="UP000677457"/>
    </source>
</evidence>
<dbReference type="Pfam" id="PF18181">
    <property type="entry name" value="SLATT_1"/>
    <property type="match status" value="1"/>
</dbReference>
<keyword evidence="1" id="KW-0812">Transmembrane</keyword>
<feature type="transmembrane region" description="Helical" evidence="1">
    <location>
        <begin position="190"/>
        <end position="211"/>
    </location>
</feature>
<dbReference type="OMA" id="QNEAWMI"/>
<dbReference type="Proteomes" id="UP000677457">
    <property type="component" value="Unassembled WGS sequence"/>
</dbReference>
<feature type="domain" description="SMODS and SLOG-associating 2TM effector" evidence="2">
    <location>
        <begin position="163"/>
        <end position="288"/>
    </location>
</feature>
<evidence type="ECO:0000313" key="3">
    <source>
        <dbReference type="EMBL" id="GIM84476.1"/>
    </source>
</evidence>
<evidence type="ECO:0000313" key="4">
    <source>
        <dbReference type="EMBL" id="TQL38509.1"/>
    </source>
</evidence>
<evidence type="ECO:0000256" key="1">
    <source>
        <dbReference type="SAM" id="Phobius"/>
    </source>
</evidence>
<proteinExistence type="predicted"/>
<keyword evidence="1" id="KW-1133">Transmembrane helix</keyword>
<evidence type="ECO:0000259" key="2">
    <source>
        <dbReference type="Pfam" id="PF18181"/>
    </source>
</evidence>
<keyword evidence="1" id="KW-0472">Membrane</keyword>
<feature type="transmembrane region" description="Helical" evidence="1">
    <location>
        <begin position="37"/>
        <end position="53"/>
    </location>
</feature>
<accession>A0A542XRT2</accession>
<reference evidence="3 6" key="2">
    <citation type="submission" date="2021-03" db="EMBL/GenBank/DDBJ databases">
        <title>Whole genome shotgun sequence of Salinispora arenicola NBRC 105043.</title>
        <authorList>
            <person name="Komaki H."/>
            <person name="Tamura T."/>
        </authorList>
    </citation>
    <scope>NUCLEOTIDE SEQUENCE [LARGE SCALE GENOMIC DNA]</scope>
    <source>
        <strain evidence="3 6">NBRC 105043</strain>
    </source>
</reference>
<dbReference type="AlphaFoldDB" id="A0A542XRT2"/>
<protein>
    <submittedName>
        <fullName evidence="4">Uncharacterized protein DUF4231</fullName>
    </submittedName>
</protein>
<sequence length="301" mass="32364">MASVDQSAALAAAWHQQGVWSRAADTARRRIVRGRRLLATLTAVAAVAGTAAAQLDAGHRPTGRVLAILAATALGLVPLAVRYTAREPVQIWTRLRGVAESVKAEVYRYLAGVAPYRGPDRDAVLLDRVGAVLDEAGDLVGRTVDVPALAVRHLPTVSDVDSYLEYRVGRQAEWYYRPQARRMAVAARRIRMGTTVLTVAGATLSAAAGVLGDGLALAAWVGVVTTVTTAVVGYGSAQQYEQHQIEYARTADQLSRLRVARWAGHGWTDDDALVGEAERLIALSNEAWMARTLEEDGVPHR</sequence>